<proteinExistence type="predicted"/>
<evidence type="ECO:0000313" key="1">
    <source>
        <dbReference type="EMBL" id="KAJ7427146.1"/>
    </source>
</evidence>
<dbReference type="EMBL" id="WHWB01032052">
    <property type="protein sequence ID" value="KAJ7427146.1"/>
    <property type="molecule type" value="Genomic_DNA"/>
</dbReference>
<reference evidence="1" key="1">
    <citation type="submission" date="2019-10" db="EMBL/GenBank/DDBJ databases">
        <authorList>
            <person name="Soares A.E.R."/>
            <person name="Aleixo A."/>
            <person name="Schneider P."/>
            <person name="Miyaki C.Y."/>
            <person name="Schneider M.P."/>
            <person name="Mello C."/>
            <person name="Vasconcelos A.T.R."/>
        </authorList>
    </citation>
    <scope>NUCLEOTIDE SEQUENCE</scope>
    <source>
        <tissue evidence="1">Muscle</tissue>
    </source>
</reference>
<dbReference type="Proteomes" id="UP001145742">
    <property type="component" value="Unassembled WGS sequence"/>
</dbReference>
<name>A0ABQ9DSF8_9PASS</name>
<comment type="caution">
    <text evidence="1">The sequence shown here is derived from an EMBL/GenBank/DDBJ whole genome shotgun (WGS) entry which is preliminary data.</text>
</comment>
<keyword evidence="2" id="KW-1185">Reference proteome</keyword>
<accession>A0ABQ9DSF8</accession>
<evidence type="ECO:0000313" key="2">
    <source>
        <dbReference type="Proteomes" id="UP001145742"/>
    </source>
</evidence>
<protein>
    <submittedName>
        <fullName evidence="1">Uncharacterized protein</fullName>
    </submittedName>
</protein>
<sequence length="73" mass="8267">MPRQLLDICKVGVTRIETMLMRTQLFWAGHGSRMEDHCLLKTVLYGELATGSFKNPEEEIQGLPGTTAKPWPH</sequence>
<gene>
    <name evidence="1" type="ORF">WISP_09383</name>
</gene>
<organism evidence="1 2">
    <name type="scientific">Willisornis vidua</name>
    <name type="common">Xingu scale-backed antbird</name>
    <dbReference type="NCBI Taxonomy" id="1566151"/>
    <lineage>
        <taxon>Eukaryota</taxon>
        <taxon>Metazoa</taxon>
        <taxon>Chordata</taxon>
        <taxon>Craniata</taxon>
        <taxon>Vertebrata</taxon>
        <taxon>Euteleostomi</taxon>
        <taxon>Archelosauria</taxon>
        <taxon>Archosauria</taxon>
        <taxon>Dinosauria</taxon>
        <taxon>Saurischia</taxon>
        <taxon>Theropoda</taxon>
        <taxon>Coelurosauria</taxon>
        <taxon>Aves</taxon>
        <taxon>Neognathae</taxon>
        <taxon>Neoaves</taxon>
        <taxon>Telluraves</taxon>
        <taxon>Australaves</taxon>
        <taxon>Passeriformes</taxon>
        <taxon>Thamnophilidae</taxon>
        <taxon>Willisornis</taxon>
    </lineage>
</organism>